<evidence type="ECO:0008006" key="5">
    <source>
        <dbReference type="Google" id="ProtNLM"/>
    </source>
</evidence>
<dbReference type="EMBL" id="JTJC03000001">
    <property type="protein sequence ID" value="NHC34173.1"/>
    <property type="molecule type" value="Genomic_DNA"/>
</dbReference>
<evidence type="ECO:0000256" key="1">
    <source>
        <dbReference type="SAM" id="MobiDB-lite"/>
    </source>
</evidence>
<gene>
    <name evidence="3" type="ORF">QH73_0005770</name>
</gene>
<feature type="region of interest" description="Disordered" evidence="1">
    <location>
        <begin position="100"/>
        <end position="122"/>
    </location>
</feature>
<feature type="compositionally biased region" description="Basic and acidic residues" evidence="1">
    <location>
        <begin position="100"/>
        <end position="111"/>
    </location>
</feature>
<dbReference type="AlphaFoldDB" id="A0A9X5E3L4"/>
<sequence>MKQVVDKLKNMGLRRIVTLFLATILFVALPAFQANAVESPAGEYNPVTPDTVKRIQEKAEDLGDAPGRRIGNTGLENIKTLPKKIPEVLDLKAKQTKVTFDTKEPNKKAAMDEAQAEVENKR</sequence>
<organism evidence="3 4">
    <name type="scientific">Scytonema millei VB511283</name>
    <dbReference type="NCBI Taxonomy" id="1245923"/>
    <lineage>
        <taxon>Bacteria</taxon>
        <taxon>Bacillati</taxon>
        <taxon>Cyanobacteriota</taxon>
        <taxon>Cyanophyceae</taxon>
        <taxon>Nostocales</taxon>
        <taxon>Scytonemataceae</taxon>
        <taxon>Scytonema</taxon>
    </lineage>
</organism>
<reference evidence="3 4" key="1">
    <citation type="journal article" date="2015" name="Genome Announc.">
        <title>Draft Genome Sequence of the Terrestrial Cyanobacterium Scytonema millei VB511283, Isolated from Eastern India.</title>
        <authorList>
            <person name="Sen D."/>
            <person name="Chandrababunaidu M.M."/>
            <person name="Singh D."/>
            <person name="Sanghi N."/>
            <person name="Ghorai A."/>
            <person name="Mishra G.P."/>
            <person name="Madduluri M."/>
            <person name="Adhikary S.P."/>
            <person name="Tripathy S."/>
        </authorList>
    </citation>
    <scope>NUCLEOTIDE SEQUENCE [LARGE SCALE GENOMIC DNA]</scope>
    <source>
        <strain evidence="3 4">VB511283</strain>
    </source>
</reference>
<feature type="signal peptide" evidence="2">
    <location>
        <begin position="1"/>
        <end position="36"/>
    </location>
</feature>
<feature type="chain" id="PRO_5040749675" description="Low temperature-induced protein" evidence="2">
    <location>
        <begin position="37"/>
        <end position="122"/>
    </location>
</feature>
<keyword evidence="4" id="KW-1185">Reference proteome</keyword>
<protein>
    <recommendedName>
        <fullName evidence="5">Low temperature-induced protein</fullName>
    </recommendedName>
</protein>
<proteinExistence type="predicted"/>
<name>A0A9X5E3L4_9CYAN</name>
<evidence type="ECO:0000313" key="4">
    <source>
        <dbReference type="Proteomes" id="UP000031532"/>
    </source>
</evidence>
<dbReference type="OrthoDB" id="424481at2"/>
<comment type="caution">
    <text evidence="3">The sequence shown here is derived from an EMBL/GenBank/DDBJ whole genome shotgun (WGS) entry which is preliminary data.</text>
</comment>
<keyword evidence="2" id="KW-0732">Signal</keyword>
<dbReference type="Proteomes" id="UP000031532">
    <property type="component" value="Unassembled WGS sequence"/>
</dbReference>
<evidence type="ECO:0000313" key="3">
    <source>
        <dbReference type="EMBL" id="NHC34173.1"/>
    </source>
</evidence>
<accession>A0A9X5E3L4</accession>
<evidence type="ECO:0000256" key="2">
    <source>
        <dbReference type="SAM" id="SignalP"/>
    </source>
</evidence>
<dbReference type="RefSeq" id="WP_039715573.1">
    <property type="nucleotide sequence ID" value="NZ_JTJC03000001.1"/>
</dbReference>